<accession>A0A5C1K832</accession>
<organism evidence="2 3">
    <name type="scientific">Pseudomonas phage vB_PaeM_PS119XW</name>
    <dbReference type="NCBI Taxonomy" id="2601632"/>
    <lineage>
        <taxon>Viruses</taxon>
        <taxon>Duplodnaviria</taxon>
        <taxon>Heunggongvirae</taxon>
        <taxon>Uroviricota</taxon>
        <taxon>Caudoviricetes</taxon>
        <taxon>Chimalliviridae</taxon>
        <taxon>Pawinskivirus</taxon>
        <taxon>Pawinskivirus PS119XW</taxon>
    </lineage>
</organism>
<feature type="compositionally biased region" description="Acidic residues" evidence="1">
    <location>
        <begin position="490"/>
        <end position="507"/>
    </location>
</feature>
<dbReference type="EMBL" id="MN103543">
    <property type="protein sequence ID" value="QEM41939.1"/>
    <property type="molecule type" value="Genomic_DNA"/>
</dbReference>
<feature type="region of interest" description="Disordered" evidence="1">
    <location>
        <begin position="480"/>
        <end position="568"/>
    </location>
</feature>
<keyword evidence="3" id="KW-1185">Reference proteome</keyword>
<dbReference type="RefSeq" id="YP_010660950.1">
    <property type="nucleotide sequence ID" value="NC_070882.1"/>
</dbReference>
<feature type="compositionally biased region" description="Acidic residues" evidence="1">
    <location>
        <begin position="524"/>
        <end position="568"/>
    </location>
</feature>
<evidence type="ECO:0000256" key="1">
    <source>
        <dbReference type="SAM" id="MobiDB-lite"/>
    </source>
</evidence>
<dbReference type="GeneID" id="77936960"/>
<evidence type="ECO:0000313" key="2">
    <source>
        <dbReference type="EMBL" id="QEM41939.1"/>
    </source>
</evidence>
<proteinExistence type="predicted"/>
<dbReference type="KEGG" id="vg:77936960"/>
<name>A0A5C1K832_9CAUD</name>
<protein>
    <submittedName>
        <fullName evidence="2">Uncharacterized protein</fullName>
    </submittedName>
</protein>
<reference evidence="2 3" key="1">
    <citation type="submission" date="2019-06" db="EMBL/GenBank/DDBJ databases">
        <title>A distant relative of Phikzvirus genus phages from a therapeutic phage collection.</title>
        <authorList>
            <person name="Hejnowicz M.S."/>
            <person name="Dabrowski K."/>
            <person name="Gawor J."/>
            <person name="Weber-Dabrowska B."/>
            <person name="Gromadka R."/>
            <person name="Lobocka M.B."/>
        </authorList>
    </citation>
    <scope>NUCLEOTIDE SEQUENCE [LARGE SCALE GENOMIC DNA]</scope>
</reference>
<evidence type="ECO:0000313" key="3">
    <source>
        <dbReference type="Proteomes" id="UP000322144"/>
    </source>
</evidence>
<sequence>MFNPETLDAVRDAAQAFTEQERVLTIPNPEFPLAVYADGFNCETEGNKVAMSDELAASVEAHFVESNVEAPENVNEEREAIISNMHTAIAKIQFNTQNVIIPAIKAMATDYASRQNVSSQADCDVSTFNYDPIHNDPRLVNHIQTRYAKVRPLPEYRTFMLRPVDAATIIEMVSINNPHLDQEQVTEWALKIPAQRVENVWSELFGTARGLTVSNLSFINPNAFPFNLDELTLAYFICGHYIENPQEVPGESVTSEEWEQTVRLLHEMLGFYIIRAYENRLEMRESNTLVLRYEAHRPVENRRVLVTLNGDVAESWLVKGGSVEALLGAAIDGGNVVHAQGIDARADHYIKRWTATYPLIKQAALDYAESRRRQDVIDTFLAHCGEGPLREMNIGNVRELLATAMRFVRREDLDNPYCVFSNLICRTYYTEPMYKLYLDTIDEYGQNFPGAELRELNTQALISLIAIFQAQQIKVETFNPDVDPNATLPEPEEVPEEITEPTSEEVADAVGDAVEGEGPLAETPEVEDEEDPYADETPTESETEEVEEEQEEASEEETESETEEEEQA</sequence>
<dbReference type="Proteomes" id="UP000322144">
    <property type="component" value="Segment"/>
</dbReference>